<dbReference type="STRING" id="1838286.Verru16b_03155"/>
<name>A0A1D8AYT3_9BACT</name>
<feature type="domain" description="CBS" evidence="3">
    <location>
        <begin position="83"/>
        <end position="147"/>
    </location>
</feature>
<dbReference type="Pfam" id="PF00571">
    <property type="entry name" value="CBS"/>
    <property type="match status" value="1"/>
</dbReference>
<keyword evidence="2" id="KW-0129">CBS domain</keyword>
<dbReference type="EC" id="3.1.3.3" evidence="4"/>
<dbReference type="Gene3D" id="3.10.580.10">
    <property type="entry name" value="CBS-domain"/>
    <property type="match status" value="1"/>
</dbReference>
<dbReference type="InterPro" id="IPR036457">
    <property type="entry name" value="PPM-type-like_dom_sf"/>
</dbReference>
<dbReference type="RefSeq" id="WP_069963148.1">
    <property type="nucleotide sequence ID" value="NZ_CP016094.1"/>
</dbReference>
<dbReference type="SUPFAM" id="SSF81606">
    <property type="entry name" value="PP2C-like"/>
    <property type="match status" value="1"/>
</dbReference>
<evidence type="ECO:0000313" key="4">
    <source>
        <dbReference type="EMBL" id="AOS46060.1"/>
    </source>
</evidence>
<dbReference type="SUPFAM" id="SSF54631">
    <property type="entry name" value="CBS-domain pair"/>
    <property type="match status" value="1"/>
</dbReference>
<dbReference type="KEGG" id="obg:Verru16b_03155"/>
<dbReference type="Pfam" id="PF07228">
    <property type="entry name" value="SpoIIE"/>
    <property type="match status" value="1"/>
</dbReference>
<dbReference type="PANTHER" id="PTHR43156">
    <property type="entry name" value="STAGE II SPORULATION PROTEIN E-RELATED"/>
    <property type="match status" value="1"/>
</dbReference>
<evidence type="ECO:0000256" key="2">
    <source>
        <dbReference type="PROSITE-ProRule" id="PRU00703"/>
    </source>
</evidence>
<dbReference type="InterPro" id="IPR000644">
    <property type="entry name" value="CBS_dom"/>
</dbReference>
<dbReference type="AlphaFoldDB" id="A0A1D8AYT3"/>
<dbReference type="PROSITE" id="PS51371">
    <property type="entry name" value="CBS"/>
    <property type="match status" value="1"/>
</dbReference>
<proteinExistence type="predicted"/>
<dbReference type="EMBL" id="CP016094">
    <property type="protein sequence ID" value="AOS46060.1"/>
    <property type="molecule type" value="Genomic_DNA"/>
</dbReference>
<protein>
    <submittedName>
        <fullName evidence="4">Phosphoserine phosphatase RsbP</fullName>
        <ecNumber evidence="4">3.1.3.3</ecNumber>
    </submittedName>
</protein>
<accession>A0A1D8AYT3</accession>
<dbReference type="GO" id="GO:0016791">
    <property type="term" value="F:phosphatase activity"/>
    <property type="evidence" value="ECO:0007669"/>
    <property type="project" value="TreeGrafter"/>
</dbReference>
<evidence type="ECO:0000256" key="1">
    <source>
        <dbReference type="ARBA" id="ARBA00022801"/>
    </source>
</evidence>
<organism evidence="4 5">
    <name type="scientific">Lacunisphaera limnophila</name>
    <dbReference type="NCBI Taxonomy" id="1838286"/>
    <lineage>
        <taxon>Bacteria</taxon>
        <taxon>Pseudomonadati</taxon>
        <taxon>Verrucomicrobiota</taxon>
        <taxon>Opitutia</taxon>
        <taxon>Opitutales</taxon>
        <taxon>Opitutaceae</taxon>
        <taxon>Lacunisphaera</taxon>
    </lineage>
</organism>
<gene>
    <name evidence="4" type="primary">rsbP_2</name>
    <name evidence="4" type="ORF">Verru16b_03155</name>
</gene>
<dbReference type="Gene3D" id="3.60.40.10">
    <property type="entry name" value="PPM-type phosphatase domain"/>
    <property type="match status" value="1"/>
</dbReference>
<dbReference type="InterPro" id="IPR046342">
    <property type="entry name" value="CBS_dom_sf"/>
</dbReference>
<dbReference type="InterPro" id="IPR052016">
    <property type="entry name" value="Bact_Sigma-Reg"/>
</dbReference>
<reference evidence="4 5" key="1">
    <citation type="submission" date="2016-06" db="EMBL/GenBank/DDBJ databases">
        <title>Three novel species with peptidoglycan cell walls form the new genus Lacunisphaera gen. nov. in the family Opitutaceae of the verrucomicrobial subdivision 4.</title>
        <authorList>
            <person name="Rast P."/>
            <person name="Gloeckner I."/>
            <person name="Jogler M."/>
            <person name="Boedeker C."/>
            <person name="Jeske O."/>
            <person name="Wiegand S."/>
            <person name="Reinhardt R."/>
            <person name="Schumann P."/>
            <person name="Rohde M."/>
            <person name="Spring S."/>
            <person name="Gloeckner F.O."/>
            <person name="Jogler C."/>
        </authorList>
    </citation>
    <scope>NUCLEOTIDE SEQUENCE [LARGE SCALE GENOMIC DNA]</scope>
    <source>
        <strain evidence="4 5">IG16b</strain>
    </source>
</reference>
<keyword evidence="1 4" id="KW-0378">Hydrolase</keyword>
<keyword evidence="5" id="KW-1185">Reference proteome</keyword>
<dbReference type="InterPro" id="IPR001932">
    <property type="entry name" value="PPM-type_phosphatase-like_dom"/>
</dbReference>
<evidence type="ECO:0000313" key="5">
    <source>
        <dbReference type="Proteomes" id="UP000095228"/>
    </source>
</evidence>
<dbReference type="Proteomes" id="UP000095228">
    <property type="component" value="Chromosome"/>
</dbReference>
<evidence type="ECO:0000259" key="3">
    <source>
        <dbReference type="PROSITE" id="PS51371"/>
    </source>
</evidence>
<sequence>MSDQSPTAGPGNLRALVGHRDFVRATDSLEEVQQRFAAGRHDFMAVLYGRQLVGICARRELGMLLGARYGFALYGRAAVRDHVLPEAIIVSVETPLTDVLQQIAARRDEHFYDDILLVDGAGDFIGLIYVRDLVRLQTTLLMDNLAETAAKNRQMEDDVRMAREVQLAMLPREFPACRANDGTRLRFAQLYEPAGGVSGDFFDVLPISDTAAGVIICDVMGHGVRSALITAMVRTLIEEQRHQAGNPAALLTQLNAHLSKMLQRTGDTIFVTAAYLKLDAATRRLTYAQAGHPAPLHWSVRAGLAAPLVLPDRVCGPALGLIDDHVYGEVTLPLELGDRLLLFTDGITEAANEAGQEFGPAGVAAALAKSRQGDLEQLLGEVRRSAAQFSGHQSFDDDLCLVVGELGT</sequence>
<dbReference type="SMART" id="SM00331">
    <property type="entry name" value="PP2C_SIG"/>
    <property type="match status" value="1"/>
</dbReference>
<dbReference type="PANTHER" id="PTHR43156:SF2">
    <property type="entry name" value="STAGE II SPORULATION PROTEIN E"/>
    <property type="match status" value="1"/>
</dbReference>